<protein>
    <recommendedName>
        <fullName evidence="2">Putative regulatory protein FmdB zinc ribbon domain-containing protein</fullName>
    </recommendedName>
</protein>
<feature type="compositionally biased region" description="Basic and acidic residues" evidence="1">
    <location>
        <begin position="57"/>
        <end position="98"/>
    </location>
</feature>
<dbReference type="InterPro" id="IPR013429">
    <property type="entry name" value="Regulatory_FmdB_Zinc_ribbon"/>
</dbReference>
<dbReference type="EMBL" id="UINC01019408">
    <property type="protein sequence ID" value="SVA82158.1"/>
    <property type="molecule type" value="Genomic_DNA"/>
</dbReference>
<proteinExistence type="predicted"/>
<dbReference type="SMART" id="SM00834">
    <property type="entry name" value="CxxC_CXXC_SSSS"/>
    <property type="match status" value="1"/>
</dbReference>
<dbReference type="Pfam" id="PF09723">
    <property type="entry name" value="Zn_ribbon_8"/>
    <property type="match status" value="1"/>
</dbReference>
<accession>A0A381YYR2</accession>
<dbReference type="NCBIfam" id="TIGR02605">
    <property type="entry name" value="CxxC_CxxC_SSSS"/>
    <property type="match status" value="1"/>
</dbReference>
<dbReference type="PANTHER" id="PTHR34404:SF2">
    <property type="entry name" value="CONSERVED SERINE RICH PROTEIN"/>
    <property type="match status" value="1"/>
</dbReference>
<name>A0A381YYR2_9ZZZZ</name>
<feature type="domain" description="Putative regulatory protein FmdB zinc ribbon" evidence="2">
    <location>
        <begin position="1"/>
        <end position="42"/>
    </location>
</feature>
<organism evidence="3">
    <name type="scientific">marine metagenome</name>
    <dbReference type="NCBI Taxonomy" id="408172"/>
    <lineage>
        <taxon>unclassified sequences</taxon>
        <taxon>metagenomes</taxon>
        <taxon>ecological metagenomes</taxon>
    </lineage>
</organism>
<gene>
    <name evidence="3" type="ORF">METZ01_LOCUS135012</name>
</gene>
<sequence length="117" mass="13145">MPIYEYRCESCGHTLDALQKVNDTPLRDCPQCKARDLRRLVSAPSFRLKGSGWYETDFKSDKEKKRNLAEHSEPSKDEKTKQDKKVSTEKSTDKKSSDAGKTSNSKPAANDKAGMTS</sequence>
<feature type="region of interest" description="Disordered" evidence="1">
    <location>
        <begin position="57"/>
        <end position="117"/>
    </location>
</feature>
<evidence type="ECO:0000259" key="2">
    <source>
        <dbReference type="SMART" id="SM00834"/>
    </source>
</evidence>
<dbReference type="PANTHER" id="PTHR34404">
    <property type="entry name" value="REGULATORY PROTEIN, FMDB FAMILY"/>
    <property type="match status" value="1"/>
</dbReference>
<evidence type="ECO:0000256" key="1">
    <source>
        <dbReference type="SAM" id="MobiDB-lite"/>
    </source>
</evidence>
<reference evidence="3" key="1">
    <citation type="submission" date="2018-05" db="EMBL/GenBank/DDBJ databases">
        <authorList>
            <person name="Lanie J.A."/>
            <person name="Ng W.-L."/>
            <person name="Kazmierczak K.M."/>
            <person name="Andrzejewski T.M."/>
            <person name="Davidsen T.M."/>
            <person name="Wayne K.J."/>
            <person name="Tettelin H."/>
            <person name="Glass J.I."/>
            <person name="Rusch D."/>
            <person name="Podicherti R."/>
            <person name="Tsui H.-C.T."/>
            <person name="Winkler M.E."/>
        </authorList>
    </citation>
    <scope>NUCLEOTIDE SEQUENCE</scope>
</reference>
<evidence type="ECO:0000313" key="3">
    <source>
        <dbReference type="EMBL" id="SVA82158.1"/>
    </source>
</evidence>
<dbReference type="AlphaFoldDB" id="A0A381YYR2"/>